<keyword evidence="3" id="KW-1185">Reference proteome</keyword>
<dbReference type="Gene3D" id="2.60.120.10">
    <property type="entry name" value="Jelly Rolls"/>
    <property type="match status" value="2"/>
</dbReference>
<accession>A0A401LIK9</accession>
<dbReference type="AlphaFoldDB" id="A0A388SDZ2"/>
<evidence type="ECO:0000313" key="2">
    <source>
        <dbReference type="EMBL" id="GBO94476.1"/>
    </source>
</evidence>
<evidence type="ECO:0000259" key="1">
    <source>
        <dbReference type="Pfam" id="PF07883"/>
    </source>
</evidence>
<reference evidence="2 3" key="1">
    <citation type="journal article" date="2018" name="Int. J. Syst. Evol. Microbiol.">
        <title>Mesosutterella multiformis gen. nov., sp. nov., a member of the family Sutterellaceae and Sutterella megalosphaeroides sp. nov., isolated from human faeces.</title>
        <authorList>
            <person name="Sakamoto M."/>
            <person name="Ikeyama N."/>
            <person name="Kunihiro T."/>
            <person name="Iino T."/>
            <person name="Yuki M."/>
            <person name="Ohkuma M."/>
        </authorList>
    </citation>
    <scope>NUCLEOTIDE SEQUENCE [LARGE SCALE GENOMIC DNA]</scope>
    <source>
        <strain evidence="2 3">4NBBH2</strain>
    </source>
</reference>
<dbReference type="Proteomes" id="UP000266091">
    <property type="component" value="Unassembled WGS sequence"/>
</dbReference>
<dbReference type="InterPro" id="IPR011051">
    <property type="entry name" value="RmlC_Cupin_sf"/>
</dbReference>
<dbReference type="InterPro" id="IPR013096">
    <property type="entry name" value="Cupin_2"/>
</dbReference>
<dbReference type="InterPro" id="IPR014710">
    <property type="entry name" value="RmlC-like_jellyroll"/>
</dbReference>
<dbReference type="EMBL" id="BGZJ01000002">
    <property type="protein sequence ID" value="GBO94476.1"/>
    <property type="molecule type" value="Genomic_DNA"/>
</dbReference>
<dbReference type="Pfam" id="PF07883">
    <property type="entry name" value="Cupin_2"/>
    <property type="match status" value="1"/>
</dbReference>
<dbReference type="RefSeq" id="WP_116270733.1">
    <property type="nucleotide sequence ID" value="NZ_BGZJ01000002.1"/>
</dbReference>
<name>A0A388SDZ2_9BURK</name>
<protein>
    <recommendedName>
        <fullName evidence="1">Cupin type-2 domain-containing protein</fullName>
    </recommendedName>
</protein>
<dbReference type="OrthoDB" id="9793521at2"/>
<sequence>MNEKTGEVFSIAKDNQPVAGCTISKAISSGRNPIIYFSFAAGTDISAEIFPYHKLILVAEGSIEVYGDNNYVRTLAAGDCIFTLTDRPMGMRTSSGAVYTEIEISKEDTMNNAVKAGEVFKLAELVPYQDGKIVNMDVVHNDKMKFVVMAFDKGTGLSEHAAPGEAIVFALDGEGVIGYEGQEHVIKAGENFHFAKGGRHWVKATEKFKMALLLTL</sequence>
<feature type="domain" description="Cupin type-2" evidence="1">
    <location>
        <begin position="148"/>
        <end position="213"/>
    </location>
</feature>
<dbReference type="PANTHER" id="PTHR37694">
    <property type="entry name" value="SLR8022 PROTEIN"/>
    <property type="match status" value="1"/>
</dbReference>
<dbReference type="SUPFAM" id="SSF51182">
    <property type="entry name" value="RmlC-like cupins"/>
    <property type="match status" value="2"/>
</dbReference>
<dbReference type="CDD" id="cd02230">
    <property type="entry name" value="cupin_HP0902-like"/>
    <property type="match status" value="1"/>
</dbReference>
<proteinExistence type="predicted"/>
<dbReference type="PANTHER" id="PTHR37694:SF1">
    <property type="entry name" value="SLR8022 PROTEIN"/>
    <property type="match status" value="1"/>
</dbReference>
<gene>
    <name evidence="2" type="ORF">MESMUL_18300</name>
</gene>
<organism evidence="2 3">
    <name type="scientific">Mesosutterella multiformis</name>
    <dbReference type="NCBI Taxonomy" id="2259133"/>
    <lineage>
        <taxon>Bacteria</taxon>
        <taxon>Pseudomonadati</taxon>
        <taxon>Pseudomonadota</taxon>
        <taxon>Betaproteobacteria</taxon>
        <taxon>Burkholderiales</taxon>
        <taxon>Sutterellaceae</taxon>
        <taxon>Mesosutterella</taxon>
    </lineage>
</organism>
<comment type="caution">
    <text evidence="2">The sequence shown here is derived from an EMBL/GenBank/DDBJ whole genome shotgun (WGS) entry which is preliminary data.</text>
</comment>
<accession>A0A388SDZ2</accession>
<evidence type="ECO:0000313" key="3">
    <source>
        <dbReference type="Proteomes" id="UP000266091"/>
    </source>
</evidence>